<dbReference type="Pfam" id="PF02518">
    <property type="entry name" value="HATPase_c"/>
    <property type="match status" value="1"/>
</dbReference>
<evidence type="ECO:0000256" key="3">
    <source>
        <dbReference type="ARBA" id="ARBA00012438"/>
    </source>
</evidence>
<dbReference type="InterPro" id="IPR036890">
    <property type="entry name" value="HATPase_C_sf"/>
</dbReference>
<dbReference type="InterPro" id="IPR004358">
    <property type="entry name" value="Sig_transdc_His_kin-like_C"/>
</dbReference>
<keyword evidence="9" id="KW-1133">Transmembrane helix</keyword>
<dbReference type="EMBL" id="JAJISD010000003">
    <property type="protein sequence ID" value="MCC8429106.1"/>
    <property type="molecule type" value="Genomic_DNA"/>
</dbReference>
<dbReference type="SUPFAM" id="SSF52172">
    <property type="entry name" value="CheY-like"/>
    <property type="match status" value="1"/>
</dbReference>
<keyword evidence="8" id="KW-0067">ATP-binding</keyword>
<evidence type="ECO:0000256" key="11">
    <source>
        <dbReference type="ARBA" id="ARBA00023136"/>
    </source>
</evidence>
<dbReference type="PROSITE" id="PS50110">
    <property type="entry name" value="RESPONSE_REGULATORY"/>
    <property type="match status" value="1"/>
</dbReference>
<evidence type="ECO:0000256" key="7">
    <source>
        <dbReference type="ARBA" id="ARBA00022741"/>
    </source>
</evidence>
<dbReference type="InterPro" id="IPR003661">
    <property type="entry name" value="HisK_dim/P_dom"/>
</dbReference>
<protein>
    <recommendedName>
        <fullName evidence="3">histidine kinase</fullName>
        <ecNumber evidence="3">2.7.13.3</ecNumber>
    </recommendedName>
</protein>
<evidence type="ECO:0000256" key="9">
    <source>
        <dbReference type="ARBA" id="ARBA00022989"/>
    </source>
</evidence>
<feature type="modified residue" description="4-aspartylphosphate" evidence="12">
    <location>
        <position position="1416"/>
    </location>
</feature>
<dbReference type="InterPro" id="IPR003594">
    <property type="entry name" value="HATPase_dom"/>
</dbReference>
<keyword evidence="11" id="KW-0472">Membrane</keyword>
<keyword evidence="5 12" id="KW-0597">Phosphoprotein</keyword>
<evidence type="ECO:0000256" key="6">
    <source>
        <dbReference type="ARBA" id="ARBA00022692"/>
    </source>
</evidence>
<accession>A0ABS8KU12</accession>
<keyword evidence="7" id="KW-0547">Nucleotide-binding</keyword>
<feature type="domain" description="PAS" evidence="15">
    <location>
        <begin position="437"/>
        <end position="489"/>
    </location>
</feature>
<evidence type="ECO:0000256" key="10">
    <source>
        <dbReference type="ARBA" id="ARBA00023012"/>
    </source>
</evidence>
<dbReference type="InterPro" id="IPR035965">
    <property type="entry name" value="PAS-like_dom_sf"/>
</dbReference>
<dbReference type="CDD" id="cd16922">
    <property type="entry name" value="HATPase_EvgS-ArcB-TorS-like"/>
    <property type="match status" value="1"/>
</dbReference>
<comment type="caution">
    <text evidence="16">The sequence shown here is derived from an EMBL/GenBank/DDBJ whole genome shotgun (WGS) entry which is preliminary data.</text>
</comment>
<reference evidence="16 17" key="1">
    <citation type="submission" date="2021-11" db="EMBL/GenBank/DDBJ databases">
        <authorList>
            <person name="Lee D.-H."/>
            <person name="Kim S.-B."/>
        </authorList>
    </citation>
    <scope>NUCLEOTIDE SEQUENCE [LARGE SCALE GENOMIC DNA]</scope>
    <source>
        <strain evidence="16 17">KCTC 52223</strain>
    </source>
</reference>
<feature type="domain" description="Response regulatory" evidence="14">
    <location>
        <begin position="1367"/>
        <end position="1487"/>
    </location>
</feature>
<dbReference type="PRINTS" id="PR00344">
    <property type="entry name" value="BCTRLSENSOR"/>
</dbReference>
<sequence>MSNTREQVDDDAKGHDVAALQAELRQARERLGALETLMESMCNGMSDGIALFDADRRVVHINRAAQEFLGIGPVPPGTKAEDMLLARQAAGESIVVDGNVLSIDERMAQIFVPEGSRFERALPNGRHGEILFRPLDGGTTLCVCRDITDHKRRQSELKEARDQLADAHRLTSTILDTMTDGVALFDADRRLAYVNNALHQHMILPGKEPIRVGMSMEEIARARIDAGERLAEDGETLSADARVELALKPGGNRFVRQLATGRHVEFTFQPVGDGRTLGIYRDVTELKHREEELERSHAATQEARGLMEAVLGSMKDGVALFGEGRILYCNPALAALFDFAEGLEPCGMEIVKALEIIEAAGDRVIVGGVALSAEQRAQRILSGEPAVYERQLPSGRHIEYRFERLKDGRTAGHYRDVTESKRREAALAAAHAETLEARALLSEVLDNMTDGLVLFDDGLRLLYANQAICNYFGVSTPSSIAGRTLAELLDLQHAAGDRVFADGQAMSVEERLARIVEGGRTERVLRSGRHVERFYRRLSDGRRLGIYRDITEMKQRQVALERTLDRMEAGQQLMGAVLDAMPDGVGLLEGQQVLYANKMMSELFGYAGLIIRPGTLLTEIVRAQEEAGDRVFVEGRALTVDERVRRVLAPGGTRFERTLPSGRHVEFLFMPVGANRTLCVYRDITALAQKQSELAKAQEEVNATRNLMSDILKGLPLGVTVFDPERRLIYTNREFSAQSLGLKPEAIPDPVRLDDIIRAQIAVGDHLYAEDGTPLTLEQRLALCLDPKGSRSDRLLPSGRHVEFAFKPVGKGNTMALVRDVTALRRRQAELEQARDELDAAHKLTTTILEALTDGFSLFMPDGRIAMMNSAVRQEFKNSFGISEEETRKLTLQDLVRTQIAAGDAVVVDGRVLGVEERIARILDPAGCQFERTLPSGTHCEFIYRPVGDGRTLGIYRNITELKRRQIEIELERDRTAAARKLMSTVLDGMTDGVALFDAERRLALFSRGARKIFGFPSESFGQGKKIVDLLQAEVDGGDVMIMDGKVLSIEDRMKLIFDPNGSRFERELPGGRHIEYTHIPLKDGSTLALYRNITELKRRQSELELARDAAEAANQAKSTFLATISHEIRTPMNGVIGTAELLEREPLDERQKRLVRTVRTSAAALLRIIDDVLDFSKIEAGRMELEEAPFQLRAVVEGISETLSVQAESRGLAVSTLIEPGTPDRLRGDATRVRQILFNLIGNAIKFTEVGEIRVQVRTVSETNERVRLALSVADTGIGLTEEQASRLFQPFSQADSSTTRRFGGTGLGLSIVRRLAELMGGGVTVESTPGRGSTFTVTLDLARAEGSVVEAVPKPAPSVEIADGRVLAIDDYPINLEVLTGQLEILGVAVDTAADGIEGLTKWRTQVYSLILTDIHMPDMDGFELTRQIRAEEATNTTGRHTPIVALTANALKGEAEKCLAAGMDGYLTKPLTLDRLREAVERWMRAPDANSPGDGSGAPDEPIDRSVVTQMFGENQVMIDRVLRRFRSAGGAVVAEIEAAADDAGRLTDLAHKLKGAARAAGALRLGDLAAALEQSGSSSDAAAVLAEWSRVVRTLPGPD</sequence>
<dbReference type="CDD" id="cd00082">
    <property type="entry name" value="HisKA"/>
    <property type="match status" value="1"/>
</dbReference>
<dbReference type="PROSITE" id="PS50112">
    <property type="entry name" value="PAS"/>
    <property type="match status" value="2"/>
</dbReference>
<evidence type="ECO:0000313" key="16">
    <source>
        <dbReference type="EMBL" id="MCC8429106.1"/>
    </source>
</evidence>
<dbReference type="InterPro" id="IPR000014">
    <property type="entry name" value="PAS"/>
</dbReference>
<dbReference type="InterPro" id="IPR005467">
    <property type="entry name" value="His_kinase_dom"/>
</dbReference>
<dbReference type="EC" id="2.7.13.3" evidence="3"/>
<dbReference type="SUPFAM" id="SSF47384">
    <property type="entry name" value="Homodimeric domain of signal transducing histidine kinase"/>
    <property type="match status" value="1"/>
</dbReference>
<dbReference type="InterPro" id="IPR011006">
    <property type="entry name" value="CheY-like_superfamily"/>
</dbReference>
<evidence type="ECO:0000256" key="4">
    <source>
        <dbReference type="ARBA" id="ARBA00022475"/>
    </source>
</evidence>
<dbReference type="InterPro" id="IPR001789">
    <property type="entry name" value="Sig_transdc_resp-reg_receiver"/>
</dbReference>
<dbReference type="SMART" id="SM00388">
    <property type="entry name" value="HisKA"/>
    <property type="match status" value="1"/>
</dbReference>
<dbReference type="Gene3D" id="1.20.120.160">
    <property type="entry name" value="HPT domain"/>
    <property type="match status" value="1"/>
</dbReference>
<evidence type="ECO:0000259" key="13">
    <source>
        <dbReference type="PROSITE" id="PS50109"/>
    </source>
</evidence>
<dbReference type="SMART" id="SM00448">
    <property type="entry name" value="REC"/>
    <property type="match status" value="1"/>
</dbReference>
<keyword evidence="6" id="KW-0812">Transmembrane</keyword>
<gene>
    <name evidence="16" type="ORF">LJ725_09020</name>
</gene>
<evidence type="ECO:0000259" key="14">
    <source>
        <dbReference type="PROSITE" id="PS50110"/>
    </source>
</evidence>
<comment type="catalytic activity">
    <reaction evidence="1">
        <text>ATP + protein L-histidine = ADP + protein N-phospho-L-histidine.</text>
        <dbReference type="EC" id="2.7.13.3"/>
    </reaction>
</comment>
<dbReference type="Pfam" id="PF00512">
    <property type="entry name" value="HisKA"/>
    <property type="match status" value="1"/>
</dbReference>
<dbReference type="RefSeq" id="WP_230550321.1">
    <property type="nucleotide sequence ID" value="NZ_JAJISD010000003.1"/>
</dbReference>
<dbReference type="Gene3D" id="1.10.287.130">
    <property type="match status" value="1"/>
</dbReference>
<dbReference type="SUPFAM" id="SSF47226">
    <property type="entry name" value="Histidine-containing phosphotransfer domain, HPT domain"/>
    <property type="match status" value="1"/>
</dbReference>
<keyword evidence="17" id="KW-1185">Reference proteome</keyword>
<dbReference type="Gene3D" id="3.30.450.20">
    <property type="entry name" value="PAS domain"/>
    <property type="match status" value="8"/>
</dbReference>
<evidence type="ECO:0000256" key="2">
    <source>
        <dbReference type="ARBA" id="ARBA00004651"/>
    </source>
</evidence>
<dbReference type="InterPro" id="IPR008207">
    <property type="entry name" value="Sig_transdc_His_kin_Hpt_dom"/>
</dbReference>
<proteinExistence type="predicted"/>
<dbReference type="CDD" id="cd17546">
    <property type="entry name" value="REC_hyHK_CKI1_RcsC-like"/>
    <property type="match status" value="1"/>
</dbReference>
<dbReference type="InterPro" id="IPR036097">
    <property type="entry name" value="HisK_dim/P_sf"/>
</dbReference>
<evidence type="ECO:0000313" key="17">
    <source>
        <dbReference type="Proteomes" id="UP001198862"/>
    </source>
</evidence>
<dbReference type="SUPFAM" id="SSF55874">
    <property type="entry name" value="ATPase domain of HSP90 chaperone/DNA topoisomerase II/histidine kinase"/>
    <property type="match status" value="1"/>
</dbReference>
<dbReference type="SMART" id="SM00091">
    <property type="entry name" value="PAS"/>
    <property type="match status" value="6"/>
</dbReference>
<dbReference type="PANTHER" id="PTHR45339:SF1">
    <property type="entry name" value="HYBRID SIGNAL TRANSDUCTION HISTIDINE KINASE J"/>
    <property type="match status" value="1"/>
</dbReference>
<dbReference type="PROSITE" id="PS50109">
    <property type="entry name" value="HIS_KIN"/>
    <property type="match status" value="1"/>
</dbReference>
<evidence type="ECO:0000256" key="5">
    <source>
        <dbReference type="ARBA" id="ARBA00022553"/>
    </source>
</evidence>
<dbReference type="Proteomes" id="UP001198862">
    <property type="component" value="Unassembled WGS sequence"/>
</dbReference>
<dbReference type="SUPFAM" id="SSF55785">
    <property type="entry name" value="PYP-like sensor domain (PAS domain)"/>
    <property type="match status" value="6"/>
</dbReference>
<dbReference type="InterPro" id="IPR036641">
    <property type="entry name" value="HPT_dom_sf"/>
</dbReference>
<feature type="domain" description="PAS" evidence="15">
    <location>
        <begin position="979"/>
        <end position="1034"/>
    </location>
</feature>
<evidence type="ECO:0000256" key="12">
    <source>
        <dbReference type="PROSITE-ProRule" id="PRU00169"/>
    </source>
</evidence>
<comment type="subcellular location">
    <subcellularLocation>
        <location evidence="2">Cell membrane</location>
        <topology evidence="2">Multi-pass membrane protein</topology>
    </subcellularLocation>
</comment>
<feature type="domain" description="Histidine kinase" evidence="13">
    <location>
        <begin position="1124"/>
        <end position="1345"/>
    </location>
</feature>
<dbReference type="PANTHER" id="PTHR45339">
    <property type="entry name" value="HYBRID SIGNAL TRANSDUCTION HISTIDINE KINASE J"/>
    <property type="match status" value="1"/>
</dbReference>
<name>A0ABS8KU12_9HYPH</name>
<dbReference type="Pfam" id="PF12860">
    <property type="entry name" value="PAS_7"/>
    <property type="match status" value="7"/>
</dbReference>
<dbReference type="Gene3D" id="3.40.50.2300">
    <property type="match status" value="1"/>
</dbReference>
<dbReference type="Pfam" id="PF00072">
    <property type="entry name" value="Response_reg"/>
    <property type="match status" value="1"/>
</dbReference>
<dbReference type="Gene3D" id="3.30.565.10">
    <property type="entry name" value="Histidine kinase-like ATPase, C-terminal domain"/>
    <property type="match status" value="1"/>
</dbReference>
<keyword evidence="4" id="KW-1003">Cell membrane</keyword>
<dbReference type="SMART" id="SM00387">
    <property type="entry name" value="HATPase_c"/>
    <property type="match status" value="1"/>
</dbReference>
<evidence type="ECO:0000256" key="1">
    <source>
        <dbReference type="ARBA" id="ARBA00000085"/>
    </source>
</evidence>
<evidence type="ECO:0000259" key="15">
    <source>
        <dbReference type="PROSITE" id="PS50112"/>
    </source>
</evidence>
<dbReference type="Pfam" id="PF01627">
    <property type="entry name" value="Hpt"/>
    <property type="match status" value="1"/>
</dbReference>
<organism evidence="16 17">
    <name type="scientific">Reyranella aquatilis</name>
    <dbReference type="NCBI Taxonomy" id="2035356"/>
    <lineage>
        <taxon>Bacteria</taxon>
        <taxon>Pseudomonadati</taxon>
        <taxon>Pseudomonadota</taxon>
        <taxon>Alphaproteobacteria</taxon>
        <taxon>Hyphomicrobiales</taxon>
        <taxon>Reyranellaceae</taxon>
        <taxon>Reyranella</taxon>
    </lineage>
</organism>
<evidence type="ECO:0000256" key="8">
    <source>
        <dbReference type="ARBA" id="ARBA00022840"/>
    </source>
</evidence>
<keyword evidence="10" id="KW-0902">Two-component regulatory system</keyword>